<sequence length="138" mass="15074">MSSLAFAAANSDLDTQTTSSNLEATEERIEKVVYRCWFMTLLAVFGSLTGSILCFIKGCTSIVSSFMEYFVHRSKVILLLVEATALAMRSSNGAWTAVMATVAEALASTVNVFEHIGQVDMVFEMYGNNGGFFNLREA</sequence>
<gene>
    <name evidence="2" type="ORF">F3Y22_tig00002840pilonHSYRG00038</name>
</gene>
<evidence type="ECO:0000313" key="3">
    <source>
        <dbReference type="Proteomes" id="UP000436088"/>
    </source>
</evidence>
<keyword evidence="1" id="KW-1133">Transmembrane helix</keyword>
<keyword evidence="1" id="KW-0812">Transmembrane</keyword>
<protein>
    <submittedName>
        <fullName evidence="2">Tetratricopeptide repeat-like superfamily protein isoform 1</fullName>
    </submittedName>
</protein>
<name>A0A6A3CV33_HIBSY</name>
<proteinExistence type="predicted"/>
<evidence type="ECO:0000256" key="1">
    <source>
        <dbReference type="SAM" id="Phobius"/>
    </source>
</evidence>
<dbReference type="AlphaFoldDB" id="A0A6A3CV33"/>
<reference evidence="2" key="1">
    <citation type="submission" date="2019-09" db="EMBL/GenBank/DDBJ databases">
        <title>Draft genome information of white flower Hibiscus syriacus.</title>
        <authorList>
            <person name="Kim Y.-M."/>
        </authorList>
    </citation>
    <scope>NUCLEOTIDE SEQUENCE [LARGE SCALE GENOMIC DNA]</scope>
    <source>
        <strain evidence="2">YM2019G1</strain>
    </source>
</reference>
<dbReference type="PANTHER" id="PTHR31721">
    <property type="entry name" value="OS06G0710300 PROTEIN"/>
    <property type="match status" value="1"/>
</dbReference>
<feature type="transmembrane region" description="Helical" evidence="1">
    <location>
        <begin position="32"/>
        <end position="56"/>
    </location>
</feature>
<dbReference type="Pfam" id="PF14476">
    <property type="entry name" value="Chloroplast_duf"/>
    <property type="match status" value="1"/>
</dbReference>
<comment type="caution">
    <text evidence="2">The sequence shown here is derived from an EMBL/GenBank/DDBJ whole genome shotgun (WGS) entry which is preliminary data.</text>
</comment>
<dbReference type="Proteomes" id="UP000436088">
    <property type="component" value="Unassembled WGS sequence"/>
</dbReference>
<dbReference type="InterPro" id="IPR027949">
    <property type="entry name" value="Chloroplast_duf"/>
</dbReference>
<evidence type="ECO:0000313" key="2">
    <source>
        <dbReference type="EMBL" id="KAE8731049.1"/>
    </source>
</evidence>
<accession>A0A6A3CV33</accession>
<keyword evidence="1" id="KW-0472">Membrane</keyword>
<keyword evidence="3" id="KW-1185">Reference proteome</keyword>
<organism evidence="2 3">
    <name type="scientific">Hibiscus syriacus</name>
    <name type="common">Rose of Sharon</name>
    <dbReference type="NCBI Taxonomy" id="106335"/>
    <lineage>
        <taxon>Eukaryota</taxon>
        <taxon>Viridiplantae</taxon>
        <taxon>Streptophyta</taxon>
        <taxon>Embryophyta</taxon>
        <taxon>Tracheophyta</taxon>
        <taxon>Spermatophyta</taxon>
        <taxon>Magnoliopsida</taxon>
        <taxon>eudicotyledons</taxon>
        <taxon>Gunneridae</taxon>
        <taxon>Pentapetalae</taxon>
        <taxon>rosids</taxon>
        <taxon>malvids</taxon>
        <taxon>Malvales</taxon>
        <taxon>Malvaceae</taxon>
        <taxon>Malvoideae</taxon>
        <taxon>Hibiscus</taxon>
    </lineage>
</organism>
<dbReference type="EMBL" id="VEPZ02000196">
    <property type="protein sequence ID" value="KAE8731049.1"/>
    <property type="molecule type" value="Genomic_DNA"/>
</dbReference>
<dbReference type="PANTHER" id="PTHR31721:SF4">
    <property type="entry name" value="OS06G0710300 PROTEIN"/>
    <property type="match status" value="1"/>
</dbReference>